<organism evidence="1 2">
    <name type="scientific">Hyphomicrobium sulfonivorans</name>
    <dbReference type="NCBI Taxonomy" id="121290"/>
    <lineage>
        <taxon>Bacteria</taxon>
        <taxon>Pseudomonadati</taxon>
        <taxon>Pseudomonadota</taxon>
        <taxon>Alphaproteobacteria</taxon>
        <taxon>Hyphomicrobiales</taxon>
        <taxon>Hyphomicrobiaceae</taxon>
        <taxon>Hyphomicrobium</taxon>
    </lineage>
</organism>
<gene>
    <name evidence="1" type="ORF">APY04_0791</name>
</gene>
<reference evidence="1 2" key="1">
    <citation type="submission" date="2015-10" db="EMBL/GenBank/DDBJ databases">
        <title>Transcriptomic analysis of a linuron degrading triple-species bacterial consortium.</title>
        <authorList>
            <person name="Albers P."/>
        </authorList>
    </citation>
    <scope>NUCLEOTIDE SEQUENCE [LARGE SCALE GENOMIC DNA]</scope>
    <source>
        <strain evidence="1 2">WDL6</strain>
    </source>
</reference>
<evidence type="ECO:0000313" key="1">
    <source>
        <dbReference type="EMBL" id="KWT70730.1"/>
    </source>
</evidence>
<dbReference type="STRING" id="121290.APY04_0791"/>
<name>A0A109BLI1_HYPSL</name>
<dbReference type="AlphaFoldDB" id="A0A109BLI1"/>
<comment type="caution">
    <text evidence="1">The sequence shown here is derived from an EMBL/GenBank/DDBJ whole genome shotgun (WGS) entry which is preliminary data.</text>
</comment>
<dbReference type="EMBL" id="LMTR01000028">
    <property type="protein sequence ID" value="KWT70730.1"/>
    <property type="molecule type" value="Genomic_DNA"/>
</dbReference>
<sequence length="74" mass="7714">MSLSINVHHATGLVVYQSITGSTNSVTLSVKHAGQGDSTITLFDLPVDVTEALIAALGAPKHAYTSAQLMDAFE</sequence>
<protein>
    <submittedName>
        <fullName evidence="1">Uncharacterized protein</fullName>
    </submittedName>
</protein>
<proteinExistence type="predicted"/>
<accession>A0A109BLI1</accession>
<evidence type="ECO:0000313" key="2">
    <source>
        <dbReference type="Proteomes" id="UP000059074"/>
    </source>
</evidence>
<dbReference type="Proteomes" id="UP000059074">
    <property type="component" value="Unassembled WGS sequence"/>
</dbReference>
<dbReference type="PATRIC" id="fig|121290.4.peg.3479"/>
<dbReference type="RefSeq" id="WP_068459867.1">
    <property type="nucleotide sequence ID" value="NZ_LMTR01000028.1"/>
</dbReference>
<keyword evidence="2" id="KW-1185">Reference proteome</keyword>